<dbReference type="EnsemblPlants" id="KEH24231">
    <property type="protein sequence ID" value="KEH24231"/>
    <property type="gene ID" value="MTR_7g106130"/>
</dbReference>
<evidence type="ECO:0000256" key="3">
    <source>
        <dbReference type="SAM" id="MobiDB-lite"/>
    </source>
</evidence>
<evidence type="ECO:0000256" key="2">
    <source>
        <dbReference type="ARBA" id="ARBA00023136"/>
    </source>
</evidence>
<reference evidence="5 8" key="1">
    <citation type="journal article" date="2011" name="Nature">
        <title>The Medicago genome provides insight into the evolution of rhizobial symbioses.</title>
        <authorList>
            <person name="Young N.D."/>
            <person name="Debelle F."/>
            <person name="Oldroyd G.E."/>
            <person name="Geurts R."/>
            <person name="Cannon S.B."/>
            <person name="Udvardi M.K."/>
            <person name="Benedito V.A."/>
            <person name="Mayer K.F."/>
            <person name="Gouzy J."/>
            <person name="Schoof H."/>
            <person name="Van de Peer Y."/>
            <person name="Proost S."/>
            <person name="Cook D.R."/>
            <person name="Meyers B.C."/>
            <person name="Spannagl M."/>
            <person name="Cheung F."/>
            <person name="De Mita S."/>
            <person name="Krishnakumar V."/>
            <person name="Gundlach H."/>
            <person name="Zhou S."/>
            <person name="Mudge J."/>
            <person name="Bharti A.K."/>
            <person name="Murray J.D."/>
            <person name="Naoumkina M.A."/>
            <person name="Rosen B."/>
            <person name="Silverstein K.A."/>
            <person name="Tang H."/>
            <person name="Rombauts S."/>
            <person name="Zhao P.X."/>
            <person name="Zhou P."/>
            <person name="Barbe V."/>
            <person name="Bardou P."/>
            <person name="Bechner M."/>
            <person name="Bellec A."/>
            <person name="Berger A."/>
            <person name="Berges H."/>
            <person name="Bidwell S."/>
            <person name="Bisseling T."/>
            <person name="Choisne N."/>
            <person name="Couloux A."/>
            <person name="Denny R."/>
            <person name="Deshpande S."/>
            <person name="Dai X."/>
            <person name="Doyle J.J."/>
            <person name="Dudez A.M."/>
            <person name="Farmer A.D."/>
            <person name="Fouteau S."/>
            <person name="Franken C."/>
            <person name="Gibelin C."/>
            <person name="Gish J."/>
            <person name="Goldstein S."/>
            <person name="Gonzalez A.J."/>
            <person name="Green P.J."/>
            <person name="Hallab A."/>
            <person name="Hartog M."/>
            <person name="Hua A."/>
            <person name="Humphray S.J."/>
            <person name="Jeong D.H."/>
            <person name="Jing Y."/>
            <person name="Jocker A."/>
            <person name="Kenton S.M."/>
            <person name="Kim D.J."/>
            <person name="Klee K."/>
            <person name="Lai H."/>
            <person name="Lang C."/>
            <person name="Lin S."/>
            <person name="Macmil S.L."/>
            <person name="Magdelenat G."/>
            <person name="Matthews L."/>
            <person name="McCorrison J."/>
            <person name="Monaghan E.L."/>
            <person name="Mun J.H."/>
            <person name="Najar F.Z."/>
            <person name="Nicholson C."/>
            <person name="Noirot C."/>
            <person name="O'Bleness M."/>
            <person name="Paule C.R."/>
            <person name="Poulain J."/>
            <person name="Prion F."/>
            <person name="Qin B."/>
            <person name="Qu C."/>
            <person name="Retzel E.F."/>
            <person name="Riddle C."/>
            <person name="Sallet E."/>
            <person name="Samain S."/>
            <person name="Samson N."/>
            <person name="Sanders I."/>
            <person name="Saurat O."/>
            <person name="Scarpelli C."/>
            <person name="Schiex T."/>
            <person name="Segurens B."/>
            <person name="Severin A.J."/>
            <person name="Sherrier D.J."/>
            <person name="Shi R."/>
            <person name="Sims S."/>
            <person name="Singer S.R."/>
            <person name="Sinharoy S."/>
            <person name="Sterck L."/>
            <person name="Viollet A."/>
            <person name="Wang B.B."/>
            <person name="Wang K."/>
            <person name="Wang M."/>
            <person name="Wang X."/>
            <person name="Warfsmann J."/>
            <person name="Weissenbach J."/>
            <person name="White D.D."/>
            <person name="White J.D."/>
            <person name="Wiley G.B."/>
            <person name="Wincker P."/>
            <person name="Xing Y."/>
            <person name="Yang L."/>
            <person name="Yao Z."/>
            <person name="Ying F."/>
            <person name="Zhai J."/>
            <person name="Zhou L."/>
            <person name="Zuber A."/>
            <person name="Denarie J."/>
            <person name="Dixon R.A."/>
            <person name="May G.D."/>
            <person name="Schwartz D.C."/>
            <person name="Rogers J."/>
            <person name="Quetier F."/>
            <person name="Town C.D."/>
            <person name="Roe B.A."/>
        </authorList>
    </citation>
    <scope>NUCLEOTIDE SEQUENCE [LARGE SCALE GENOMIC DNA]</scope>
    <source>
        <strain evidence="5">A17</strain>
        <strain evidence="7 8">cv. Jemalong A17</strain>
    </source>
</reference>
<dbReference type="Proteomes" id="UP000002051">
    <property type="component" value="Unassembled WGS sequence"/>
</dbReference>
<dbReference type="Gramene" id="rna43529">
    <property type="protein sequence ID" value="RHN48776.1"/>
    <property type="gene ID" value="gene43529"/>
</dbReference>
<dbReference type="HOGENOM" id="CLU_051752_8_0_1"/>
<sequence>MSESSNHGKAPPKESSTSDHQSSTNTDTSPPVAAPNMMYYPPGTGYPCHGPQPPPYHPYPPPPHGYPPYQQGYNNFPGHAPYYDVPRTYHHTGDGGSSFFRGFIMCSCFIFTGFFVLTLIAALSLHPQFPVFKVVSLSVSNFNTSSILTGDWNISVTAENPNTRLKGYFLDFKVDVVHDNNELAMSLVPDFELEKHEQKQMDVKASSNNVVSFQKWDLDKMSNERQSSSNSIMFGVRVSSLAEFKSTSFATRSTRMLAICEGLKVVFQNNTGTGSLDNGGNPATCQLYM</sequence>
<dbReference type="AlphaFoldDB" id="A0A072U4E7"/>
<dbReference type="STRING" id="3880.A0A072U4E7"/>
<dbReference type="EMBL" id="PSQE01000007">
    <property type="protein sequence ID" value="RHN48776.1"/>
    <property type="molecule type" value="Genomic_DNA"/>
</dbReference>
<keyword evidence="4" id="KW-1133">Transmembrane helix</keyword>
<feature type="transmembrane region" description="Helical" evidence="4">
    <location>
        <begin position="99"/>
        <end position="123"/>
    </location>
</feature>
<dbReference type="PANTHER" id="PTHR31234">
    <property type="entry name" value="LATE EMBRYOGENESIS ABUNDANT (LEA) HYDROXYPROLINE-RICH GLYCOPROTEIN FAMILY"/>
    <property type="match status" value="1"/>
</dbReference>
<name>A0A072U4E7_MEDTR</name>
<reference evidence="7" key="3">
    <citation type="submission" date="2015-04" db="UniProtKB">
        <authorList>
            <consortium name="EnsemblPlants"/>
        </authorList>
    </citation>
    <scope>IDENTIFICATION</scope>
    <source>
        <strain evidence="7">cv. Jemalong A17</strain>
    </source>
</reference>
<gene>
    <name evidence="7" type="primary">25499476</name>
    <name evidence="5" type="ordered locus">MTR_7g106130</name>
    <name evidence="6" type="ORF">MtrunA17_Chr7g0267381</name>
</gene>
<evidence type="ECO:0000313" key="6">
    <source>
        <dbReference type="EMBL" id="RHN48776.1"/>
    </source>
</evidence>
<evidence type="ECO:0000256" key="4">
    <source>
        <dbReference type="SAM" id="Phobius"/>
    </source>
</evidence>
<keyword evidence="2 4" id="KW-0472">Membrane</keyword>
<evidence type="ECO:0000256" key="1">
    <source>
        <dbReference type="ARBA" id="ARBA00004370"/>
    </source>
</evidence>
<reference evidence="5 8" key="2">
    <citation type="journal article" date="2014" name="BMC Genomics">
        <title>An improved genome release (version Mt4.0) for the model legume Medicago truncatula.</title>
        <authorList>
            <person name="Tang H."/>
            <person name="Krishnakumar V."/>
            <person name="Bidwell S."/>
            <person name="Rosen B."/>
            <person name="Chan A."/>
            <person name="Zhou S."/>
            <person name="Gentzbittel L."/>
            <person name="Childs K.L."/>
            <person name="Yandell M."/>
            <person name="Gundlach H."/>
            <person name="Mayer K.F."/>
            <person name="Schwartz D.C."/>
            <person name="Town C.D."/>
        </authorList>
    </citation>
    <scope>GENOME REANNOTATION</scope>
    <source>
        <strain evidence="5">A17</strain>
        <strain evidence="7 8">cv. Jemalong A17</strain>
    </source>
</reference>
<dbReference type="Proteomes" id="UP000265566">
    <property type="component" value="Chromosome 7"/>
</dbReference>
<protein>
    <submittedName>
        <fullName evidence="5">Transmembrane protein, putative</fullName>
    </submittedName>
</protein>
<keyword evidence="8" id="KW-1185">Reference proteome</keyword>
<feature type="compositionally biased region" description="Polar residues" evidence="3">
    <location>
        <begin position="14"/>
        <end position="29"/>
    </location>
</feature>
<evidence type="ECO:0000313" key="5">
    <source>
        <dbReference type="EMBL" id="KEH24231.1"/>
    </source>
</evidence>
<dbReference type="KEGG" id="mtr:25499476"/>
<comment type="subcellular location">
    <subcellularLocation>
        <location evidence="1">Membrane</location>
    </subcellularLocation>
</comment>
<reference evidence="6" key="4">
    <citation type="journal article" date="2018" name="Nat. Plants">
        <title>Whole-genome landscape of Medicago truncatula symbiotic genes.</title>
        <authorList>
            <person name="Pecrix Y."/>
            <person name="Gamas P."/>
            <person name="Carrere S."/>
        </authorList>
    </citation>
    <scope>NUCLEOTIDE SEQUENCE</scope>
    <source>
        <tissue evidence="6">Leaves</tissue>
    </source>
</reference>
<organism evidence="5 8">
    <name type="scientific">Medicago truncatula</name>
    <name type="common">Barrel medic</name>
    <name type="synonym">Medicago tribuloides</name>
    <dbReference type="NCBI Taxonomy" id="3880"/>
    <lineage>
        <taxon>Eukaryota</taxon>
        <taxon>Viridiplantae</taxon>
        <taxon>Streptophyta</taxon>
        <taxon>Embryophyta</taxon>
        <taxon>Tracheophyta</taxon>
        <taxon>Spermatophyta</taxon>
        <taxon>Magnoliopsida</taxon>
        <taxon>eudicotyledons</taxon>
        <taxon>Gunneridae</taxon>
        <taxon>Pentapetalae</taxon>
        <taxon>rosids</taxon>
        <taxon>fabids</taxon>
        <taxon>Fabales</taxon>
        <taxon>Fabaceae</taxon>
        <taxon>Papilionoideae</taxon>
        <taxon>50 kb inversion clade</taxon>
        <taxon>NPAAA clade</taxon>
        <taxon>Hologalegina</taxon>
        <taxon>IRL clade</taxon>
        <taxon>Trifolieae</taxon>
        <taxon>Medicago</taxon>
    </lineage>
</organism>
<dbReference type="EMBL" id="CM001223">
    <property type="protein sequence ID" value="KEH24231.1"/>
    <property type="molecule type" value="Genomic_DNA"/>
</dbReference>
<dbReference type="GO" id="GO:0098542">
    <property type="term" value="P:defense response to other organism"/>
    <property type="evidence" value="ECO:0007669"/>
    <property type="project" value="InterPro"/>
</dbReference>
<feature type="region of interest" description="Disordered" evidence="3">
    <location>
        <begin position="1"/>
        <end position="38"/>
    </location>
</feature>
<dbReference type="OrthoDB" id="695142at2759"/>
<evidence type="ECO:0000313" key="7">
    <source>
        <dbReference type="EnsemblPlants" id="KEH24231"/>
    </source>
</evidence>
<proteinExistence type="predicted"/>
<evidence type="ECO:0000313" key="8">
    <source>
        <dbReference type="Proteomes" id="UP000002051"/>
    </source>
</evidence>
<dbReference type="PANTHER" id="PTHR31234:SF55">
    <property type="entry name" value="LATE EMBRYOGENESIS ABUNDANT (LEA) HYDROXYPROLINE-RICH GLYCOPROTEIN FAMILY"/>
    <property type="match status" value="1"/>
</dbReference>
<dbReference type="GO" id="GO:0016020">
    <property type="term" value="C:membrane"/>
    <property type="evidence" value="ECO:0007669"/>
    <property type="project" value="UniProtKB-SubCell"/>
</dbReference>
<keyword evidence="4 5" id="KW-0812">Transmembrane</keyword>
<accession>A0A072U4E7</accession>
<dbReference type="InterPro" id="IPR044839">
    <property type="entry name" value="NDR1-like"/>
</dbReference>
<dbReference type="SUPFAM" id="SSF81995">
    <property type="entry name" value="beta-sandwich domain of Sec23/24"/>
    <property type="match status" value="1"/>
</dbReference>